<keyword evidence="2" id="KW-0472">Membrane</keyword>
<feature type="transmembrane region" description="Helical" evidence="2">
    <location>
        <begin position="273"/>
        <end position="294"/>
    </location>
</feature>
<protein>
    <submittedName>
        <fullName evidence="3">Uncharacterized protein</fullName>
    </submittedName>
</protein>
<evidence type="ECO:0000313" key="4">
    <source>
        <dbReference type="Proteomes" id="UP000316905"/>
    </source>
</evidence>
<evidence type="ECO:0000256" key="2">
    <source>
        <dbReference type="SAM" id="Phobius"/>
    </source>
</evidence>
<feature type="region of interest" description="Disordered" evidence="1">
    <location>
        <begin position="231"/>
        <end position="268"/>
    </location>
</feature>
<gene>
    <name evidence="3" type="ORF">IQ22_03940</name>
</gene>
<feature type="compositionally biased region" description="Polar residues" evidence="1">
    <location>
        <begin position="107"/>
        <end position="120"/>
    </location>
</feature>
<dbReference type="RefSeq" id="WP_145144958.1">
    <property type="nucleotide sequence ID" value="NZ_VLKY01000016.1"/>
</dbReference>
<comment type="caution">
    <text evidence="3">The sequence shown here is derived from an EMBL/GenBank/DDBJ whole genome shotgun (WGS) entry which is preliminary data.</text>
</comment>
<proteinExistence type="predicted"/>
<organism evidence="3 4">
    <name type="scientific">Pseudomonas duriflava</name>
    <dbReference type="NCBI Taxonomy" id="459528"/>
    <lineage>
        <taxon>Bacteria</taxon>
        <taxon>Pseudomonadati</taxon>
        <taxon>Pseudomonadota</taxon>
        <taxon>Gammaproteobacteria</taxon>
        <taxon>Pseudomonadales</taxon>
        <taxon>Pseudomonadaceae</taxon>
        <taxon>Pseudomonas</taxon>
    </lineage>
</organism>
<name>A0A562PYX5_9PSED</name>
<reference evidence="3 4" key="1">
    <citation type="journal article" date="2015" name="Stand. Genomic Sci.">
        <title>Genomic Encyclopedia of Bacterial and Archaeal Type Strains, Phase III: the genomes of soil and plant-associated and newly described type strains.</title>
        <authorList>
            <person name="Whitman W.B."/>
            <person name="Woyke T."/>
            <person name="Klenk H.P."/>
            <person name="Zhou Y."/>
            <person name="Lilburn T.G."/>
            <person name="Beck B.J."/>
            <person name="De Vos P."/>
            <person name="Vandamme P."/>
            <person name="Eisen J.A."/>
            <person name="Garrity G."/>
            <person name="Hugenholtz P."/>
            <person name="Kyrpides N.C."/>
        </authorList>
    </citation>
    <scope>NUCLEOTIDE SEQUENCE [LARGE SCALE GENOMIC DNA]</scope>
    <source>
        <strain evidence="3 4">CGMCC 1.6858</strain>
    </source>
</reference>
<evidence type="ECO:0000256" key="1">
    <source>
        <dbReference type="SAM" id="MobiDB-lite"/>
    </source>
</evidence>
<accession>A0A562PYX5</accession>
<keyword evidence="4" id="KW-1185">Reference proteome</keyword>
<dbReference type="AlphaFoldDB" id="A0A562PYX5"/>
<sequence length="296" mass="33074">MTTDPLTKTRKALLASLKDPQAPEELLMDLLSKAEKQFPELMHRFEPGVGRNALDPDKISWNAEYFSRHLLLTEQNFARERIEHLLAVREHLRKLGVKGFVPKDRPSNPSSQGEHHVTSNYTPSLNLQKFVAEGDLLTIRTALRMELNDNSLSAQQVRAALVWARGHVAGLLEAYSEKSFAREIEADRNLWTSQYYAHQVVYLKANFAEERFLHLVEVRNHLRQQGVEGFTAVPPRSRAGTHASSVAPAQARSQSKQSESSSPYTSPPERNPVFKAALLIGGALAALVVLLIAIGK</sequence>
<feature type="compositionally biased region" description="Low complexity" evidence="1">
    <location>
        <begin position="250"/>
        <end position="264"/>
    </location>
</feature>
<dbReference type="Proteomes" id="UP000316905">
    <property type="component" value="Unassembled WGS sequence"/>
</dbReference>
<dbReference type="EMBL" id="VLKY01000016">
    <property type="protein sequence ID" value="TWI49617.1"/>
    <property type="molecule type" value="Genomic_DNA"/>
</dbReference>
<feature type="region of interest" description="Disordered" evidence="1">
    <location>
        <begin position="99"/>
        <end position="120"/>
    </location>
</feature>
<evidence type="ECO:0000313" key="3">
    <source>
        <dbReference type="EMBL" id="TWI49617.1"/>
    </source>
</evidence>
<keyword evidence="2" id="KW-1133">Transmembrane helix</keyword>
<dbReference type="OrthoDB" id="9204502at2"/>
<keyword evidence="2" id="KW-0812">Transmembrane</keyword>